<accession>A0A1Q9CZ10</accession>
<dbReference type="EMBL" id="LSRX01000828">
    <property type="protein sequence ID" value="OLP88130.1"/>
    <property type="molecule type" value="Genomic_DNA"/>
</dbReference>
<keyword evidence="3" id="KW-1185">Reference proteome</keyword>
<sequence length="206" mass="21316">MQHLRLPGSQHVCTDALKKRVTPSPEAQLWYTSNLHSNSVAGRSHCHNPARPTTNSQSAYTRVYAAVVHGQAVAAVGAATQHSDSHMFDCDNAAGNNSTCNPDPLHSDSHGGDTCGSNAAAGWIWPNSRDISVKSGTTGTSDAANGTGNAGGWAVEHRCGDAGQAVGHTALSRARAMPGPAHTDAPDLSEVLDLADPEGPSRLPRG</sequence>
<dbReference type="Proteomes" id="UP000186817">
    <property type="component" value="Unassembled WGS sequence"/>
</dbReference>
<evidence type="ECO:0000313" key="2">
    <source>
        <dbReference type="EMBL" id="OLP88130.1"/>
    </source>
</evidence>
<proteinExistence type="predicted"/>
<gene>
    <name evidence="2" type="ORF">AK812_SmicGene30567</name>
</gene>
<reference evidence="2 3" key="1">
    <citation type="submission" date="2016-02" db="EMBL/GenBank/DDBJ databases">
        <title>Genome analysis of coral dinoflagellate symbionts highlights evolutionary adaptations to a symbiotic lifestyle.</title>
        <authorList>
            <person name="Aranda M."/>
            <person name="Li Y."/>
            <person name="Liew Y.J."/>
            <person name="Baumgarten S."/>
            <person name="Simakov O."/>
            <person name="Wilson M."/>
            <person name="Piel J."/>
            <person name="Ashoor H."/>
            <person name="Bougouffa S."/>
            <person name="Bajic V.B."/>
            <person name="Ryu T."/>
            <person name="Ravasi T."/>
            <person name="Bayer T."/>
            <person name="Micklem G."/>
            <person name="Kim H."/>
            <person name="Bhak J."/>
            <person name="Lajeunesse T.C."/>
            <person name="Voolstra C.R."/>
        </authorList>
    </citation>
    <scope>NUCLEOTIDE SEQUENCE [LARGE SCALE GENOMIC DNA]</scope>
    <source>
        <strain evidence="2 3">CCMP2467</strain>
    </source>
</reference>
<evidence type="ECO:0000313" key="3">
    <source>
        <dbReference type="Proteomes" id="UP000186817"/>
    </source>
</evidence>
<comment type="caution">
    <text evidence="2">The sequence shown here is derived from an EMBL/GenBank/DDBJ whole genome shotgun (WGS) entry which is preliminary data.</text>
</comment>
<name>A0A1Q9CZ10_SYMMI</name>
<feature type="region of interest" description="Disordered" evidence="1">
    <location>
        <begin position="175"/>
        <end position="206"/>
    </location>
</feature>
<organism evidence="2 3">
    <name type="scientific">Symbiodinium microadriaticum</name>
    <name type="common">Dinoflagellate</name>
    <name type="synonym">Zooxanthella microadriatica</name>
    <dbReference type="NCBI Taxonomy" id="2951"/>
    <lineage>
        <taxon>Eukaryota</taxon>
        <taxon>Sar</taxon>
        <taxon>Alveolata</taxon>
        <taxon>Dinophyceae</taxon>
        <taxon>Suessiales</taxon>
        <taxon>Symbiodiniaceae</taxon>
        <taxon>Symbiodinium</taxon>
    </lineage>
</organism>
<dbReference type="AlphaFoldDB" id="A0A1Q9CZ10"/>
<protein>
    <submittedName>
        <fullName evidence="2">Uncharacterized protein</fullName>
    </submittedName>
</protein>
<evidence type="ECO:0000256" key="1">
    <source>
        <dbReference type="SAM" id="MobiDB-lite"/>
    </source>
</evidence>